<dbReference type="EMBL" id="KB446547">
    <property type="protein sequence ID" value="EME38318.1"/>
    <property type="molecule type" value="Genomic_DNA"/>
</dbReference>
<evidence type="ECO:0000256" key="1">
    <source>
        <dbReference type="SAM" id="MobiDB-lite"/>
    </source>
</evidence>
<organism evidence="2 3">
    <name type="scientific">Dothistroma septosporum (strain NZE10 / CBS 128990)</name>
    <name type="common">Red band needle blight fungus</name>
    <name type="synonym">Mycosphaerella pini</name>
    <dbReference type="NCBI Taxonomy" id="675120"/>
    <lineage>
        <taxon>Eukaryota</taxon>
        <taxon>Fungi</taxon>
        <taxon>Dikarya</taxon>
        <taxon>Ascomycota</taxon>
        <taxon>Pezizomycotina</taxon>
        <taxon>Dothideomycetes</taxon>
        <taxon>Dothideomycetidae</taxon>
        <taxon>Mycosphaerellales</taxon>
        <taxon>Mycosphaerellaceae</taxon>
        <taxon>Dothistroma</taxon>
    </lineage>
</organism>
<reference evidence="2 3" key="2">
    <citation type="journal article" date="2012" name="PLoS Pathog.">
        <title>Diverse lifestyles and strategies of plant pathogenesis encoded in the genomes of eighteen Dothideomycetes fungi.</title>
        <authorList>
            <person name="Ohm R.A."/>
            <person name="Feau N."/>
            <person name="Henrissat B."/>
            <person name="Schoch C.L."/>
            <person name="Horwitz B.A."/>
            <person name="Barry K.W."/>
            <person name="Condon B.J."/>
            <person name="Copeland A.C."/>
            <person name="Dhillon B."/>
            <person name="Glaser F."/>
            <person name="Hesse C.N."/>
            <person name="Kosti I."/>
            <person name="LaButti K."/>
            <person name="Lindquist E.A."/>
            <person name="Lucas S."/>
            <person name="Salamov A.A."/>
            <person name="Bradshaw R.E."/>
            <person name="Ciuffetti L."/>
            <person name="Hamelin R.C."/>
            <person name="Kema G.H.J."/>
            <person name="Lawrence C."/>
            <person name="Scott J.A."/>
            <person name="Spatafora J.W."/>
            <person name="Turgeon B.G."/>
            <person name="de Wit P.J.G.M."/>
            <person name="Zhong S."/>
            <person name="Goodwin S.B."/>
            <person name="Grigoriev I.V."/>
        </authorList>
    </citation>
    <scope>NUCLEOTIDE SEQUENCE [LARGE SCALE GENOMIC DNA]</scope>
    <source>
        <strain evidence="3">NZE10 / CBS 128990</strain>
    </source>
</reference>
<name>N1PC24_DOTSN</name>
<evidence type="ECO:0000313" key="2">
    <source>
        <dbReference type="EMBL" id="EME38318.1"/>
    </source>
</evidence>
<gene>
    <name evidence="2" type="ORF">DOTSEDRAFT_83759</name>
</gene>
<evidence type="ECO:0000313" key="3">
    <source>
        <dbReference type="Proteomes" id="UP000016933"/>
    </source>
</evidence>
<proteinExistence type="predicted"/>
<dbReference type="Proteomes" id="UP000016933">
    <property type="component" value="Unassembled WGS sequence"/>
</dbReference>
<reference evidence="3" key="1">
    <citation type="journal article" date="2012" name="PLoS Genet.">
        <title>The genomes of the fungal plant pathogens Cladosporium fulvum and Dothistroma septosporum reveal adaptation to different hosts and lifestyles but also signatures of common ancestry.</title>
        <authorList>
            <person name="de Wit P.J.G.M."/>
            <person name="van der Burgt A."/>
            <person name="Oekmen B."/>
            <person name="Stergiopoulos I."/>
            <person name="Abd-Elsalam K.A."/>
            <person name="Aerts A.L."/>
            <person name="Bahkali A.H."/>
            <person name="Beenen H.G."/>
            <person name="Chettri P."/>
            <person name="Cox M.P."/>
            <person name="Datema E."/>
            <person name="de Vries R.P."/>
            <person name="Dhillon B."/>
            <person name="Ganley A.R."/>
            <person name="Griffiths S.A."/>
            <person name="Guo Y."/>
            <person name="Hamelin R.C."/>
            <person name="Henrissat B."/>
            <person name="Kabir M.S."/>
            <person name="Jashni M.K."/>
            <person name="Kema G."/>
            <person name="Klaubauf S."/>
            <person name="Lapidus A."/>
            <person name="Levasseur A."/>
            <person name="Lindquist E."/>
            <person name="Mehrabi R."/>
            <person name="Ohm R.A."/>
            <person name="Owen T.J."/>
            <person name="Salamov A."/>
            <person name="Schwelm A."/>
            <person name="Schijlen E."/>
            <person name="Sun H."/>
            <person name="van den Burg H.A."/>
            <person name="van Ham R.C.H.J."/>
            <person name="Zhang S."/>
            <person name="Goodwin S.B."/>
            <person name="Grigoriev I.V."/>
            <person name="Collemare J."/>
            <person name="Bradshaw R.E."/>
        </authorList>
    </citation>
    <scope>NUCLEOTIDE SEQUENCE [LARGE SCALE GENOMIC DNA]</scope>
    <source>
        <strain evidence="3">NZE10 / CBS 128990</strain>
    </source>
</reference>
<feature type="compositionally biased region" description="Basic residues" evidence="1">
    <location>
        <begin position="63"/>
        <end position="80"/>
    </location>
</feature>
<dbReference type="AlphaFoldDB" id="N1PC24"/>
<feature type="region of interest" description="Disordered" evidence="1">
    <location>
        <begin position="55"/>
        <end position="91"/>
    </location>
</feature>
<keyword evidence="3" id="KW-1185">Reference proteome</keyword>
<sequence length="254" mass="28435">MAWRAIVGRRFQCHLVVPCAVAVFLVSSRDGLTYLPPPSPPPVDTSPRPAILQDATERSILSTRRRRPPTLHQLRAKQRRPTLSATPSPPLRDTHSLIHLLTTFRLNGLLIPSCHLSKSARTTRPLSQHLPSLSHNTTSSKASRRQVIGLAPIVNKQYTQVKGPLFVCYIASSTWAALTAAARATQGRKHILYAAVSRPPPLPWPAFDSFWPFVFRASRCCNYRHSFAKTRHPKRRDDVLEPTIETESVPVLVN</sequence>
<dbReference type="HOGENOM" id="CLU_1094254_0_0_1"/>
<protein>
    <submittedName>
        <fullName evidence="2">Uncharacterized protein</fullName>
    </submittedName>
</protein>
<accession>N1PC24</accession>